<comment type="caution">
    <text evidence="2">The sequence shown here is derived from an EMBL/GenBank/DDBJ whole genome shotgun (WGS) entry which is preliminary data.</text>
</comment>
<proteinExistence type="predicted"/>
<organism evidence="2 3">
    <name type="scientific">Spongiactinospora rosea</name>
    <dbReference type="NCBI Taxonomy" id="2248750"/>
    <lineage>
        <taxon>Bacteria</taxon>
        <taxon>Bacillati</taxon>
        <taxon>Actinomycetota</taxon>
        <taxon>Actinomycetes</taxon>
        <taxon>Streptosporangiales</taxon>
        <taxon>Streptosporangiaceae</taxon>
        <taxon>Spongiactinospora</taxon>
    </lineage>
</organism>
<dbReference type="RefSeq" id="WP_113981364.1">
    <property type="nucleotide sequence ID" value="NZ_QMEY01000005.1"/>
</dbReference>
<keyword evidence="3" id="KW-1185">Reference proteome</keyword>
<gene>
    <name evidence="2" type="ORF">DP939_15340</name>
</gene>
<feature type="domain" description="DUF2087" evidence="1">
    <location>
        <begin position="99"/>
        <end position="165"/>
    </location>
</feature>
<protein>
    <recommendedName>
        <fullName evidence="1">DUF2087 domain-containing protein</fullName>
    </recommendedName>
</protein>
<dbReference type="Pfam" id="PF09860">
    <property type="entry name" value="DUF2087"/>
    <property type="match status" value="1"/>
</dbReference>
<dbReference type="Proteomes" id="UP000253303">
    <property type="component" value="Unassembled WGS sequence"/>
</dbReference>
<evidence type="ECO:0000313" key="3">
    <source>
        <dbReference type="Proteomes" id="UP000253303"/>
    </source>
</evidence>
<accession>A0A366M148</accession>
<evidence type="ECO:0000259" key="1">
    <source>
        <dbReference type="Pfam" id="PF09860"/>
    </source>
</evidence>
<dbReference type="AlphaFoldDB" id="A0A366M148"/>
<sequence length="172" mass="19123">MTEADDETRRVLGLLSQPDTLRVLSALVLTGRAADAGLPPAETGRALRRLARGGLAEPAGEGWRAVPERFAGLLRAAAAPAAPADPEERVLRHFLVDGRLREIPARREKRLVVLRHIVTLFEPGVRYPEKDVNVVLRAFHHDFAALRRYLIDECLLSRADDHYWRSGGPVEV</sequence>
<dbReference type="EMBL" id="QMEY01000005">
    <property type="protein sequence ID" value="RBQ19304.1"/>
    <property type="molecule type" value="Genomic_DNA"/>
</dbReference>
<evidence type="ECO:0000313" key="2">
    <source>
        <dbReference type="EMBL" id="RBQ19304.1"/>
    </source>
</evidence>
<dbReference type="InterPro" id="IPR018656">
    <property type="entry name" value="DUF2087"/>
</dbReference>
<reference evidence="2 3" key="1">
    <citation type="submission" date="2018-06" db="EMBL/GenBank/DDBJ databases">
        <title>Sphaerisporangium craniellae sp. nov., isolated from a marine sponge in the South China Sea.</title>
        <authorList>
            <person name="Li L."/>
        </authorList>
    </citation>
    <scope>NUCLEOTIDE SEQUENCE [LARGE SCALE GENOMIC DNA]</scope>
    <source>
        <strain evidence="2 3">LHW63015</strain>
    </source>
</reference>
<name>A0A366M148_9ACTN</name>
<dbReference type="OrthoDB" id="529288at2"/>